<dbReference type="PANTHER" id="PTHR34568:SF1">
    <property type="entry name" value="DNA BINDING PROTEIN"/>
    <property type="match status" value="1"/>
</dbReference>
<evidence type="ECO:0000256" key="1">
    <source>
        <dbReference type="SAM" id="MobiDB-lite"/>
    </source>
</evidence>
<sequence length="483" mass="53323">MQVGKVSWVGQTFALARCGDSQGKKPRNRRTKEERRKMVESFIKRYRDSNKGNFPSLNLTHKEVGGSFYIVREIVREIIQENKVLRPGSLNSQAFNLEDCSEQHLPEHFSSDYMYSLSLTTIEHSDDERQKESSDCNNSQNVNEVSPTYSSTFCDHDTTNIQEEFALRSQGILVPHVIDGDSHEEQHCKSWHSSADATNEESMEELIEPSGQGQSYSATQSDEEICIEVKDNREENCAKYESENPVGLSQPLSITSTFVVSMAKNIRSDLQVNDTNMVILSSIERENAFDKLESLSSSGLAKVSSSKHAGEVDPLESSDSTISGSEQMSLEKAGALDTPEQPEANGIASKNVFHMPVCLDQTLSLMESPRTIVDQKADVSAKAPIVDLPDCPMFESINVQVQPPLISSNGLHMDVVTSVSGRASGEIGLKNCISDSNAAEKSNSDGTNRESSDVKEKMENTEANSILAIIKGLVTAFIKFWTE</sequence>
<name>A0A1D1Z0N3_9ARAE</name>
<dbReference type="Pfam" id="PF25896">
    <property type="entry name" value="HTH_AT3G52170"/>
    <property type="match status" value="1"/>
</dbReference>
<feature type="compositionally biased region" description="Basic and acidic residues" evidence="1">
    <location>
        <begin position="124"/>
        <end position="134"/>
    </location>
</feature>
<accession>A0A1D1Z0N3</accession>
<dbReference type="EMBL" id="GDJX01007478">
    <property type="protein sequence ID" value="JAT60458.1"/>
    <property type="molecule type" value="Transcribed_RNA"/>
</dbReference>
<organism evidence="3">
    <name type="scientific">Anthurium amnicola</name>
    <dbReference type="NCBI Taxonomy" id="1678845"/>
    <lineage>
        <taxon>Eukaryota</taxon>
        <taxon>Viridiplantae</taxon>
        <taxon>Streptophyta</taxon>
        <taxon>Embryophyta</taxon>
        <taxon>Tracheophyta</taxon>
        <taxon>Spermatophyta</taxon>
        <taxon>Magnoliopsida</taxon>
        <taxon>Liliopsida</taxon>
        <taxon>Araceae</taxon>
        <taxon>Pothoideae</taxon>
        <taxon>Potheae</taxon>
        <taxon>Anthurium</taxon>
    </lineage>
</organism>
<feature type="compositionally biased region" description="Basic and acidic residues" evidence="1">
    <location>
        <begin position="447"/>
        <end position="457"/>
    </location>
</feature>
<feature type="region of interest" description="Disordered" evidence="1">
    <location>
        <begin position="436"/>
        <end position="457"/>
    </location>
</feature>
<feature type="region of interest" description="Disordered" evidence="1">
    <location>
        <begin position="303"/>
        <end position="344"/>
    </location>
</feature>
<dbReference type="PANTHER" id="PTHR34568">
    <property type="entry name" value="RRM DOMAIN-CONTAINING PROTEIN"/>
    <property type="match status" value="1"/>
</dbReference>
<evidence type="ECO:0000259" key="2">
    <source>
        <dbReference type="Pfam" id="PF25896"/>
    </source>
</evidence>
<protein>
    <submittedName>
        <fullName evidence="3">Chaperonin</fullName>
    </submittedName>
</protein>
<dbReference type="InterPro" id="IPR058942">
    <property type="entry name" value="AT3G52170-like"/>
</dbReference>
<dbReference type="InterPro" id="IPR058941">
    <property type="entry name" value="HTH_AT3G52170-like"/>
</dbReference>
<gene>
    <name evidence="3" type="primary">groL_7</name>
    <name evidence="3" type="ORF">g.28285</name>
</gene>
<proteinExistence type="predicted"/>
<evidence type="ECO:0000313" key="3">
    <source>
        <dbReference type="EMBL" id="JAT60458.1"/>
    </source>
</evidence>
<feature type="compositionally biased region" description="Polar residues" evidence="1">
    <location>
        <begin position="317"/>
        <end position="328"/>
    </location>
</feature>
<feature type="domain" description="AT3G52170-like helix-turn-helix" evidence="2">
    <location>
        <begin position="31"/>
        <end position="79"/>
    </location>
</feature>
<reference evidence="3" key="1">
    <citation type="submission" date="2015-07" db="EMBL/GenBank/DDBJ databases">
        <title>Transcriptome Assembly of Anthurium amnicola.</title>
        <authorList>
            <person name="Suzuki J."/>
        </authorList>
    </citation>
    <scope>NUCLEOTIDE SEQUENCE</scope>
</reference>
<feature type="compositionally biased region" description="Polar residues" evidence="1">
    <location>
        <begin position="436"/>
        <end position="446"/>
    </location>
</feature>
<dbReference type="AlphaFoldDB" id="A0A1D1Z0N3"/>
<feature type="region of interest" description="Disordered" evidence="1">
    <location>
        <begin position="124"/>
        <end position="143"/>
    </location>
</feature>